<dbReference type="STRING" id="536019.Mesop_0963"/>
<organism evidence="3 4">
    <name type="scientific">Mesorhizobium opportunistum (strain LMG 24607 / HAMBI 3007 / WSM2075)</name>
    <dbReference type="NCBI Taxonomy" id="536019"/>
    <lineage>
        <taxon>Bacteria</taxon>
        <taxon>Pseudomonadati</taxon>
        <taxon>Pseudomonadota</taxon>
        <taxon>Alphaproteobacteria</taxon>
        <taxon>Hyphomicrobiales</taxon>
        <taxon>Phyllobacteriaceae</taxon>
        <taxon>Mesorhizobium</taxon>
    </lineage>
</organism>
<evidence type="ECO:0000256" key="1">
    <source>
        <dbReference type="SAM" id="MobiDB-lite"/>
    </source>
</evidence>
<keyword evidence="2" id="KW-0812">Transmembrane</keyword>
<dbReference type="Proteomes" id="UP000001623">
    <property type="component" value="Chromosome"/>
</dbReference>
<dbReference type="PANTHER" id="PTHR34980:SF2">
    <property type="entry name" value="INNER MEMBRANE PROTEIN YHAH-RELATED"/>
    <property type="match status" value="1"/>
</dbReference>
<dbReference type="SUPFAM" id="SSF103473">
    <property type="entry name" value="MFS general substrate transporter"/>
    <property type="match status" value="1"/>
</dbReference>
<keyword evidence="2" id="KW-0472">Membrane</keyword>
<dbReference type="InterPro" id="IPR036259">
    <property type="entry name" value="MFS_trans_sf"/>
</dbReference>
<dbReference type="Gene3D" id="2.40.50.140">
    <property type="entry name" value="Nucleic acid-binding proteins"/>
    <property type="match status" value="1"/>
</dbReference>
<gene>
    <name evidence="3" type="ordered locus">Mesop_0963</name>
</gene>
<feature type="region of interest" description="Disordered" evidence="1">
    <location>
        <begin position="61"/>
        <end position="81"/>
    </location>
</feature>
<feature type="transmembrane region" description="Helical" evidence="2">
    <location>
        <begin position="149"/>
        <end position="170"/>
    </location>
</feature>
<name>F7YB44_MESOW</name>
<dbReference type="AlphaFoldDB" id="F7YB44"/>
<proteinExistence type="predicted"/>
<feature type="transmembrane region" description="Helical" evidence="2">
    <location>
        <begin position="182"/>
        <end position="202"/>
    </location>
</feature>
<dbReference type="RefSeq" id="WP_013892190.1">
    <property type="nucleotide sequence ID" value="NC_015675.1"/>
</dbReference>
<evidence type="ECO:0000313" key="4">
    <source>
        <dbReference type="Proteomes" id="UP000001623"/>
    </source>
</evidence>
<evidence type="ECO:0000256" key="2">
    <source>
        <dbReference type="SAM" id="Phobius"/>
    </source>
</evidence>
<protein>
    <recommendedName>
        <fullName evidence="5">DUF805 domain-containing protein</fullName>
    </recommendedName>
</protein>
<dbReference type="Pfam" id="PF05656">
    <property type="entry name" value="DUF805"/>
    <property type="match status" value="1"/>
</dbReference>
<evidence type="ECO:0008006" key="5">
    <source>
        <dbReference type="Google" id="ProtNLM"/>
    </source>
</evidence>
<dbReference type="EMBL" id="CP002279">
    <property type="protein sequence ID" value="AEH85450.1"/>
    <property type="molecule type" value="Genomic_DNA"/>
</dbReference>
<keyword evidence="2" id="KW-1133">Transmembrane helix</keyword>
<dbReference type="InterPro" id="IPR008523">
    <property type="entry name" value="DUF805"/>
</dbReference>
<accession>F7YB44</accession>
<sequence>MRGAVYHYDQDQDFGYINGVDGKRYMFARNDLNHGVALVRGTLVEFQPDDGTAHNIVAVASTTPSSGTGQPPEPSRFAEKRPAGSTGLWAYFRQTVSVNYLNFNGRARRKEFWAFWLCFILVQLALVGFGILVNLAINGFGINAGRSSIGFIPALIFTLAFGLSWIALVVRRLHDIGLSGWLVLICFIPVIGEAAFLVFGLIPSQVGENPWGPVPAGVRV</sequence>
<dbReference type="InterPro" id="IPR012340">
    <property type="entry name" value="NA-bd_OB-fold"/>
</dbReference>
<dbReference type="eggNOG" id="COG3152">
    <property type="taxonomic scope" value="Bacteria"/>
</dbReference>
<dbReference type="KEGG" id="mop:Mesop_0963"/>
<dbReference type="PANTHER" id="PTHR34980">
    <property type="entry name" value="INNER MEMBRANE PROTEIN-RELATED-RELATED"/>
    <property type="match status" value="1"/>
</dbReference>
<dbReference type="HOGENOM" id="CLU_093674_1_0_5"/>
<dbReference type="GO" id="GO:0005886">
    <property type="term" value="C:plasma membrane"/>
    <property type="evidence" value="ECO:0007669"/>
    <property type="project" value="TreeGrafter"/>
</dbReference>
<reference evidence="3 4" key="1">
    <citation type="submission" date="2010-10" db="EMBL/GenBank/DDBJ databases">
        <title>Complete sequence of Mesorhizobium opportunistum WSM2075.</title>
        <authorList>
            <consortium name="US DOE Joint Genome Institute"/>
            <person name="Lucas S."/>
            <person name="Copeland A."/>
            <person name="Lapidus A."/>
            <person name="Cheng J.-F."/>
            <person name="Bruce D."/>
            <person name="Goodwin L."/>
            <person name="Pitluck S."/>
            <person name="Chertkov O."/>
            <person name="Misra M."/>
            <person name="Detter J.C."/>
            <person name="Han C."/>
            <person name="Tapia R."/>
            <person name="Land M."/>
            <person name="Hauser L."/>
            <person name="Kyrpides N."/>
            <person name="Ovchinnikova G."/>
            <person name="Mavrommatis K.M."/>
            <person name="Tiwari R.P."/>
            <person name="Howieson J.G."/>
            <person name="O'Hara G.W."/>
            <person name="Nandasena K.G."/>
            <person name="Woyke T."/>
        </authorList>
    </citation>
    <scope>NUCLEOTIDE SEQUENCE [LARGE SCALE GENOMIC DNA]</scope>
    <source>
        <strain evidence="4">LMG 24607 / HAMBI 3007 / WSM2075</strain>
    </source>
</reference>
<feature type="transmembrane region" description="Helical" evidence="2">
    <location>
        <begin position="113"/>
        <end position="137"/>
    </location>
</feature>
<evidence type="ECO:0000313" key="3">
    <source>
        <dbReference type="EMBL" id="AEH85450.1"/>
    </source>
</evidence>